<evidence type="ECO:0000313" key="2">
    <source>
        <dbReference type="EMBL" id="GJT32910.1"/>
    </source>
</evidence>
<organism evidence="2 3">
    <name type="scientific">Tanacetum coccineum</name>
    <dbReference type="NCBI Taxonomy" id="301880"/>
    <lineage>
        <taxon>Eukaryota</taxon>
        <taxon>Viridiplantae</taxon>
        <taxon>Streptophyta</taxon>
        <taxon>Embryophyta</taxon>
        <taxon>Tracheophyta</taxon>
        <taxon>Spermatophyta</taxon>
        <taxon>Magnoliopsida</taxon>
        <taxon>eudicotyledons</taxon>
        <taxon>Gunneridae</taxon>
        <taxon>Pentapetalae</taxon>
        <taxon>asterids</taxon>
        <taxon>campanulids</taxon>
        <taxon>Asterales</taxon>
        <taxon>Asteraceae</taxon>
        <taxon>Asteroideae</taxon>
        <taxon>Anthemideae</taxon>
        <taxon>Anthemidinae</taxon>
        <taxon>Tanacetum</taxon>
    </lineage>
</organism>
<reference evidence="2" key="1">
    <citation type="journal article" date="2022" name="Int. J. Mol. Sci.">
        <title>Draft Genome of Tanacetum Coccineum: Genomic Comparison of Closely Related Tanacetum-Family Plants.</title>
        <authorList>
            <person name="Yamashiro T."/>
            <person name="Shiraishi A."/>
            <person name="Nakayama K."/>
            <person name="Satake H."/>
        </authorList>
    </citation>
    <scope>NUCLEOTIDE SEQUENCE</scope>
</reference>
<comment type="caution">
    <text evidence="2">The sequence shown here is derived from an EMBL/GenBank/DDBJ whole genome shotgun (WGS) entry which is preliminary data.</text>
</comment>
<proteinExistence type="predicted"/>
<gene>
    <name evidence="2" type="ORF">Tco_0923329</name>
</gene>
<protein>
    <submittedName>
        <fullName evidence="2">Uncharacterized protein</fullName>
    </submittedName>
</protein>
<feature type="region of interest" description="Disordered" evidence="1">
    <location>
        <begin position="88"/>
        <end position="119"/>
    </location>
</feature>
<evidence type="ECO:0000313" key="3">
    <source>
        <dbReference type="Proteomes" id="UP001151760"/>
    </source>
</evidence>
<feature type="compositionally biased region" description="Low complexity" evidence="1">
    <location>
        <begin position="88"/>
        <end position="98"/>
    </location>
</feature>
<name>A0ABQ5D0N5_9ASTR</name>
<keyword evidence="3" id="KW-1185">Reference proteome</keyword>
<dbReference type="EMBL" id="BQNB010014832">
    <property type="protein sequence ID" value="GJT32910.1"/>
    <property type="molecule type" value="Genomic_DNA"/>
</dbReference>
<evidence type="ECO:0000256" key="1">
    <source>
        <dbReference type="SAM" id="MobiDB-lite"/>
    </source>
</evidence>
<reference evidence="2" key="2">
    <citation type="submission" date="2022-01" db="EMBL/GenBank/DDBJ databases">
        <authorList>
            <person name="Yamashiro T."/>
            <person name="Shiraishi A."/>
            <person name="Satake H."/>
            <person name="Nakayama K."/>
        </authorList>
    </citation>
    <scope>NUCLEOTIDE SEQUENCE</scope>
</reference>
<accession>A0ABQ5D0N5</accession>
<sequence length="186" mass="21964">MDMMSRFFSNDEIIEDYRWALHDHRDHDHSQWSVSRFHVHIEFDCLLDINEQICPRFILEFYSQYHVNYTPDRFYIVFNRRGQSFTASSSAFGQPSSSHPIDDDNDGNDEGISCTSTSSPTRFVNSLPNNIPQVFSNPPNIDPNMEPFYTRQTEILNRKLQLRDEQRGGIRSIEKGIKNLWRKKKK</sequence>
<dbReference type="Proteomes" id="UP001151760">
    <property type="component" value="Unassembled WGS sequence"/>
</dbReference>